<evidence type="ECO:0000256" key="1">
    <source>
        <dbReference type="SAM" id="MobiDB-lite"/>
    </source>
</evidence>
<proteinExistence type="predicted"/>
<evidence type="ECO:0000313" key="3">
    <source>
        <dbReference type="Proteomes" id="UP000015105"/>
    </source>
</evidence>
<keyword evidence="3" id="KW-1185">Reference proteome</keyword>
<organism evidence="2 3">
    <name type="scientific">Aegilops tauschii subsp. strangulata</name>
    <name type="common">Goatgrass</name>
    <dbReference type="NCBI Taxonomy" id="200361"/>
    <lineage>
        <taxon>Eukaryota</taxon>
        <taxon>Viridiplantae</taxon>
        <taxon>Streptophyta</taxon>
        <taxon>Embryophyta</taxon>
        <taxon>Tracheophyta</taxon>
        <taxon>Spermatophyta</taxon>
        <taxon>Magnoliopsida</taxon>
        <taxon>Liliopsida</taxon>
        <taxon>Poales</taxon>
        <taxon>Poaceae</taxon>
        <taxon>BOP clade</taxon>
        <taxon>Pooideae</taxon>
        <taxon>Triticodae</taxon>
        <taxon>Triticeae</taxon>
        <taxon>Triticinae</taxon>
        <taxon>Aegilops</taxon>
    </lineage>
</organism>
<evidence type="ECO:0000313" key="2">
    <source>
        <dbReference type="EnsemblPlants" id="AET4Gv20613200.1"/>
    </source>
</evidence>
<feature type="compositionally biased region" description="Polar residues" evidence="1">
    <location>
        <begin position="144"/>
        <end position="154"/>
    </location>
</feature>
<reference evidence="2" key="4">
    <citation type="submission" date="2019-03" db="UniProtKB">
        <authorList>
            <consortium name="EnsemblPlants"/>
        </authorList>
    </citation>
    <scope>IDENTIFICATION</scope>
</reference>
<dbReference type="Proteomes" id="UP000015105">
    <property type="component" value="Chromosome 4D"/>
</dbReference>
<reference evidence="3" key="2">
    <citation type="journal article" date="2017" name="Nat. Plants">
        <title>The Aegilops tauschii genome reveals multiple impacts of transposons.</title>
        <authorList>
            <person name="Zhao G."/>
            <person name="Zou C."/>
            <person name="Li K."/>
            <person name="Wang K."/>
            <person name="Li T."/>
            <person name="Gao L."/>
            <person name="Zhang X."/>
            <person name="Wang H."/>
            <person name="Yang Z."/>
            <person name="Liu X."/>
            <person name="Jiang W."/>
            <person name="Mao L."/>
            <person name="Kong X."/>
            <person name="Jiao Y."/>
            <person name="Jia J."/>
        </authorList>
    </citation>
    <scope>NUCLEOTIDE SEQUENCE [LARGE SCALE GENOMIC DNA]</scope>
    <source>
        <strain evidence="3">cv. AL8/78</strain>
    </source>
</reference>
<dbReference type="Gramene" id="AET4Gv20613200.1">
    <property type="protein sequence ID" value="AET4Gv20613200.1"/>
    <property type="gene ID" value="AET4Gv20613200"/>
</dbReference>
<sequence>MCKFWEASVHFCNFWTKSSHYPSSCIWGAITSSAPQVSISSSHGQWTQYFPPQSSHTHFLFFLSGVSHTLPNSKKESRVDAGPQSPPLEPVGPRKRYHHTASIFLSPARSLLARKLPPNFSRQRHQNGAKKRKPSTRLPPFTETRGNSQEPQPR</sequence>
<accession>A0A453IN02</accession>
<feature type="region of interest" description="Disordered" evidence="1">
    <location>
        <begin position="114"/>
        <end position="154"/>
    </location>
</feature>
<dbReference type="AlphaFoldDB" id="A0A453IN02"/>
<name>A0A453IN02_AEGTS</name>
<feature type="compositionally biased region" description="Basic residues" evidence="1">
    <location>
        <begin position="122"/>
        <end position="135"/>
    </location>
</feature>
<reference evidence="3" key="1">
    <citation type="journal article" date="2014" name="Science">
        <title>Ancient hybridizations among the ancestral genomes of bread wheat.</title>
        <authorList>
            <consortium name="International Wheat Genome Sequencing Consortium,"/>
            <person name="Marcussen T."/>
            <person name="Sandve S.R."/>
            <person name="Heier L."/>
            <person name="Spannagl M."/>
            <person name="Pfeifer M."/>
            <person name="Jakobsen K.S."/>
            <person name="Wulff B.B."/>
            <person name="Steuernagel B."/>
            <person name="Mayer K.F."/>
            <person name="Olsen O.A."/>
        </authorList>
    </citation>
    <scope>NUCLEOTIDE SEQUENCE [LARGE SCALE GENOMIC DNA]</scope>
    <source>
        <strain evidence="3">cv. AL8/78</strain>
    </source>
</reference>
<dbReference type="EnsemblPlants" id="AET4Gv20613200.1">
    <property type="protein sequence ID" value="AET4Gv20613200.1"/>
    <property type="gene ID" value="AET4Gv20613200"/>
</dbReference>
<protein>
    <submittedName>
        <fullName evidence="2">Uncharacterized protein</fullName>
    </submittedName>
</protein>
<reference evidence="2" key="5">
    <citation type="journal article" date="2021" name="G3 (Bethesda)">
        <title>Aegilops tauschii genome assembly Aet v5.0 features greater sequence contiguity and improved annotation.</title>
        <authorList>
            <person name="Wang L."/>
            <person name="Zhu T."/>
            <person name="Rodriguez J.C."/>
            <person name="Deal K.R."/>
            <person name="Dubcovsky J."/>
            <person name="McGuire P.E."/>
            <person name="Lux T."/>
            <person name="Spannagl M."/>
            <person name="Mayer K.F.X."/>
            <person name="Baldrich P."/>
            <person name="Meyers B.C."/>
            <person name="Huo N."/>
            <person name="Gu Y.Q."/>
            <person name="Zhou H."/>
            <person name="Devos K.M."/>
            <person name="Bennetzen J.L."/>
            <person name="Unver T."/>
            <person name="Budak H."/>
            <person name="Gulick P.J."/>
            <person name="Galiba G."/>
            <person name="Kalapos B."/>
            <person name="Nelson D.R."/>
            <person name="Li P."/>
            <person name="You F.M."/>
            <person name="Luo M.C."/>
            <person name="Dvorak J."/>
        </authorList>
    </citation>
    <scope>NUCLEOTIDE SEQUENCE [LARGE SCALE GENOMIC DNA]</scope>
    <source>
        <strain evidence="2">cv. AL8/78</strain>
    </source>
</reference>
<feature type="region of interest" description="Disordered" evidence="1">
    <location>
        <begin position="70"/>
        <end position="96"/>
    </location>
</feature>
<reference evidence="2" key="3">
    <citation type="journal article" date="2017" name="Nature">
        <title>Genome sequence of the progenitor of the wheat D genome Aegilops tauschii.</title>
        <authorList>
            <person name="Luo M.C."/>
            <person name="Gu Y.Q."/>
            <person name="Puiu D."/>
            <person name="Wang H."/>
            <person name="Twardziok S.O."/>
            <person name="Deal K.R."/>
            <person name="Huo N."/>
            <person name="Zhu T."/>
            <person name="Wang L."/>
            <person name="Wang Y."/>
            <person name="McGuire P.E."/>
            <person name="Liu S."/>
            <person name="Long H."/>
            <person name="Ramasamy R.K."/>
            <person name="Rodriguez J.C."/>
            <person name="Van S.L."/>
            <person name="Yuan L."/>
            <person name="Wang Z."/>
            <person name="Xia Z."/>
            <person name="Xiao L."/>
            <person name="Anderson O.D."/>
            <person name="Ouyang S."/>
            <person name="Liang Y."/>
            <person name="Zimin A.V."/>
            <person name="Pertea G."/>
            <person name="Qi P."/>
            <person name="Bennetzen J.L."/>
            <person name="Dai X."/>
            <person name="Dawson M.W."/>
            <person name="Muller H.G."/>
            <person name="Kugler K."/>
            <person name="Rivarola-Duarte L."/>
            <person name="Spannagl M."/>
            <person name="Mayer K.F.X."/>
            <person name="Lu F.H."/>
            <person name="Bevan M.W."/>
            <person name="Leroy P."/>
            <person name="Li P."/>
            <person name="You F.M."/>
            <person name="Sun Q."/>
            <person name="Liu Z."/>
            <person name="Lyons E."/>
            <person name="Wicker T."/>
            <person name="Salzberg S.L."/>
            <person name="Devos K.M."/>
            <person name="Dvorak J."/>
        </authorList>
    </citation>
    <scope>NUCLEOTIDE SEQUENCE [LARGE SCALE GENOMIC DNA]</scope>
    <source>
        <strain evidence="2">cv. AL8/78</strain>
    </source>
</reference>